<accession>A0ABU6CRP1</accession>
<sequence>MERFSSNGKSGDLSGWYVLHLHGDYAAGVFGCWRTGIRQTWHSAKGSWRLSGHEWRELHKAITAERARQKQEHQARADNARQVAASLWNAARPADPTHPYLLRKGVGAYGARQHRNSLLLPLCDLDGMLHGLQTIRPDGIKRFLAGTPKRGLFCLIGASITHPQGVYLCEGYATGASLHEAYGLPVLVAFDAGNLQPVASAYRERFPHIPLTICADNDRNPASKGYGVGLDKARAACANLPGVGLIVPEFPEGAPLNLSDFNDLTALLRSNAHKEPNV</sequence>
<gene>
    <name evidence="2" type="ORF">VSS37_00835</name>
</gene>
<keyword evidence="3" id="KW-1185">Reference proteome</keyword>
<evidence type="ECO:0000259" key="1">
    <source>
        <dbReference type="Pfam" id="PF13362"/>
    </source>
</evidence>
<reference evidence="3" key="1">
    <citation type="submission" date="2023-07" db="EMBL/GenBank/DDBJ databases">
        <title>The carbon used by Thiothrix.</title>
        <authorList>
            <person name="Chen L."/>
        </authorList>
    </citation>
    <scope>NUCLEOTIDE SEQUENCE [LARGE SCALE GENOMIC DNA]</scope>
</reference>
<dbReference type="Pfam" id="PF13362">
    <property type="entry name" value="Toprim_3"/>
    <property type="match status" value="1"/>
</dbReference>
<dbReference type="EMBL" id="JAYMYJ010000009">
    <property type="protein sequence ID" value="MEB4589512.1"/>
    <property type="molecule type" value="Genomic_DNA"/>
</dbReference>
<evidence type="ECO:0000313" key="2">
    <source>
        <dbReference type="EMBL" id="MEB4589512.1"/>
    </source>
</evidence>
<organism evidence="2 3">
    <name type="scientific">Candidatus Thiothrix phosphatis</name>
    <dbReference type="NCBI Taxonomy" id="3112415"/>
    <lineage>
        <taxon>Bacteria</taxon>
        <taxon>Pseudomonadati</taxon>
        <taxon>Pseudomonadota</taxon>
        <taxon>Gammaproteobacteria</taxon>
        <taxon>Thiotrichales</taxon>
        <taxon>Thiotrichaceae</taxon>
        <taxon>Thiothrix</taxon>
    </lineage>
</organism>
<proteinExistence type="predicted"/>
<dbReference type="CDD" id="cd01029">
    <property type="entry name" value="TOPRIM_primases"/>
    <property type="match status" value="1"/>
</dbReference>
<comment type="caution">
    <text evidence="2">The sequence shown here is derived from an EMBL/GenBank/DDBJ whole genome shotgun (WGS) entry which is preliminary data.</text>
</comment>
<dbReference type="Proteomes" id="UP001308005">
    <property type="component" value="Unassembled WGS sequence"/>
</dbReference>
<feature type="domain" description="Toprim" evidence="1">
    <location>
        <begin position="166"/>
        <end position="264"/>
    </location>
</feature>
<name>A0ABU6CRP1_9GAMM</name>
<dbReference type="InterPro" id="IPR034154">
    <property type="entry name" value="TOPRIM_DnaG/twinkle"/>
</dbReference>
<evidence type="ECO:0000313" key="3">
    <source>
        <dbReference type="Proteomes" id="UP001308005"/>
    </source>
</evidence>
<protein>
    <submittedName>
        <fullName evidence="2">Toprim domain-containing protein</fullName>
    </submittedName>
</protein>
<dbReference type="RefSeq" id="WP_324692703.1">
    <property type="nucleotide sequence ID" value="NZ_JAYMYJ010000009.1"/>
</dbReference>
<dbReference type="InterPro" id="IPR006171">
    <property type="entry name" value="TOPRIM_dom"/>
</dbReference>